<sequence>MMNIEKSKFAMIVPISEAILLPNMEHTLKLNHFSERELQHLQKEDMINIALPLKENFNKKELKEENFYPIGVLFKVNSIEKLESSHQIKIKVLERTEVKNIIIENDFIQGEYNMASDIMDLTEENIEEMIEGIKELTYEMSEHFKGSDIFIKSIEEIDDLNRLMGYLAQFMPLSNDKKYELINIQSVKERSLKFMDYLLRQREALKFQFEIAEKLSEKANKNYRESVLREQLKAIQKELNEDKDSSKEQDYVKKIEDAQMPKEVREVALEELSKLESQNPNSSDYNIIRNYLELLVQLPWKEGETKDIDLSESRAVLEEQHYGLEKVKERILQHLAVMKLKKDKKGSILLLVGPPGTGKTSLGKSIAEALDRKYVRLSLGGLRDEAEIRGHRKTYVGAMPGRIIQAIKRAGVKNPVMVLDEIDKLVSGYNGDPASALLEVLDPEQNDSFTDHYLNIPYDLSEVFFIATANSLNGIPGPLLDRMEIIQISSYTTNEKFYIGKNHLISSVLQEHGLTEEQLQIEDETLKKIISNYTLEAGVRGLKKQISAVARYASEKIVSQKVELPFRVSEGQLEEILGRQVSRHDKAQIDNPPGVVTGLAWTPVGGEILFIEATDMPGSGQVILTGKLGEVMKESARISLSLLKSRLPVNSFNFKEKDLHIHVPSGAVPKDGPSAGIALFTALASLATGIKVDSKLAMTGELTLRGAVLAIGGLKEKLLAAERAGIKKALIPKDNELDLKDVPEEVKKELQIIPVGTIEEVIKETLGISLPKLEQLVIPKTAIEESFNSTQV</sequence>
<dbReference type="InterPro" id="IPR054594">
    <property type="entry name" value="Lon_lid"/>
</dbReference>
<dbReference type="Gene3D" id="2.30.130.40">
    <property type="entry name" value="LON domain-like"/>
    <property type="match status" value="1"/>
</dbReference>
<keyword evidence="16" id="KW-1185">Reference proteome</keyword>
<dbReference type="InterPro" id="IPR027543">
    <property type="entry name" value="Lon_bac"/>
</dbReference>
<evidence type="ECO:0000256" key="3">
    <source>
        <dbReference type="ARBA" id="ARBA00022670"/>
    </source>
</evidence>
<evidence type="ECO:0000256" key="5">
    <source>
        <dbReference type="ARBA" id="ARBA00022801"/>
    </source>
</evidence>
<dbReference type="InterPro" id="IPR027417">
    <property type="entry name" value="P-loop_NTPase"/>
</dbReference>
<evidence type="ECO:0000256" key="6">
    <source>
        <dbReference type="ARBA" id="ARBA00022825"/>
    </source>
</evidence>
<name>A0ABU4JW46_9CLOT</name>
<dbReference type="SUPFAM" id="SSF52540">
    <property type="entry name" value="P-loop containing nucleoside triphosphate hydrolases"/>
    <property type="match status" value="1"/>
</dbReference>
<dbReference type="PROSITE" id="PS01046">
    <property type="entry name" value="LON_SER"/>
    <property type="match status" value="1"/>
</dbReference>
<dbReference type="InterPro" id="IPR008269">
    <property type="entry name" value="Lon_proteolytic"/>
</dbReference>
<dbReference type="Proteomes" id="UP001281656">
    <property type="component" value="Unassembled WGS sequence"/>
</dbReference>
<evidence type="ECO:0000256" key="1">
    <source>
        <dbReference type="ARBA" id="ARBA00004496"/>
    </source>
</evidence>
<keyword evidence="6 9" id="KW-0720">Serine protease</keyword>
<dbReference type="CDD" id="cd19500">
    <property type="entry name" value="RecA-like_Lon"/>
    <property type="match status" value="1"/>
</dbReference>
<dbReference type="PANTHER" id="PTHR10046">
    <property type="entry name" value="ATP DEPENDENT LON PROTEASE FAMILY MEMBER"/>
    <property type="match status" value="1"/>
</dbReference>
<dbReference type="Pfam" id="PF05362">
    <property type="entry name" value="Lon_C"/>
    <property type="match status" value="1"/>
</dbReference>
<evidence type="ECO:0000256" key="11">
    <source>
        <dbReference type="PROSITE-ProRule" id="PRU01122"/>
    </source>
</evidence>
<comment type="subunit">
    <text evidence="9 10">Homohexamer. Organized in a ring with a central cavity.</text>
</comment>
<dbReference type="HAMAP" id="MF_01973">
    <property type="entry name" value="lon_bact"/>
    <property type="match status" value="1"/>
</dbReference>
<dbReference type="InterPro" id="IPR046336">
    <property type="entry name" value="Lon_prtase_N_sf"/>
</dbReference>
<dbReference type="RefSeq" id="WP_318798682.1">
    <property type="nucleotide sequence ID" value="NZ_JARUJP010000018.1"/>
</dbReference>
<dbReference type="PROSITE" id="PS51786">
    <property type="entry name" value="LON_PROTEOLYTIC"/>
    <property type="match status" value="1"/>
</dbReference>
<dbReference type="InterPro" id="IPR004815">
    <property type="entry name" value="Lon_bac/euk-typ"/>
</dbReference>
<dbReference type="InterPro" id="IPR003111">
    <property type="entry name" value="Lon_prtase_N"/>
</dbReference>
<evidence type="ECO:0000256" key="4">
    <source>
        <dbReference type="ARBA" id="ARBA00022741"/>
    </source>
</evidence>
<evidence type="ECO:0000256" key="2">
    <source>
        <dbReference type="ARBA" id="ARBA00022490"/>
    </source>
</evidence>
<dbReference type="InterPro" id="IPR020568">
    <property type="entry name" value="Ribosomal_Su5_D2-typ_SF"/>
</dbReference>
<dbReference type="InterPro" id="IPR027065">
    <property type="entry name" value="Lon_Prtase"/>
</dbReference>
<keyword evidence="4 9" id="KW-0547">Nucleotide-binding</keyword>
<comment type="subcellular location">
    <subcellularLocation>
        <location evidence="1 9 10">Cytoplasm</location>
    </subcellularLocation>
</comment>
<keyword evidence="5 9" id="KW-0378">Hydrolase</keyword>
<dbReference type="InterPro" id="IPR008268">
    <property type="entry name" value="Peptidase_S16_AS"/>
</dbReference>
<dbReference type="SMART" id="SM00382">
    <property type="entry name" value="AAA"/>
    <property type="match status" value="1"/>
</dbReference>
<comment type="catalytic activity">
    <reaction evidence="9 10 11">
        <text>Hydrolysis of proteins in presence of ATP.</text>
        <dbReference type="EC" id="3.4.21.53"/>
    </reaction>
</comment>
<comment type="induction">
    <text evidence="9">By heat shock.</text>
</comment>
<comment type="function">
    <text evidence="9">ATP-dependent serine protease that mediates the selective degradation of mutant and abnormal proteins as well as certain short-lived regulatory proteins. Required for cellular homeostasis and for survival from DNA damage and developmental changes induced by stress. Degrades polypeptides processively to yield small peptide fragments that are 5 to 10 amino acids long. Binds to DNA in a double-stranded, site-specific manner.</text>
</comment>
<dbReference type="NCBIfam" id="TIGR00763">
    <property type="entry name" value="lon"/>
    <property type="match status" value="1"/>
</dbReference>
<dbReference type="EMBL" id="JARUJP010000018">
    <property type="protein sequence ID" value="MDW8802321.1"/>
    <property type="molecule type" value="Genomic_DNA"/>
</dbReference>
<evidence type="ECO:0000313" key="15">
    <source>
        <dbReference type="EMBL" id="MDW8802321.1"/>
    </source>
</evidence>
<feature type="domain" description="Lon proteolytic" evidence="13">
    <location>
        <begin position="590"/>
        <end position="768"/>
    </location>
</feature>
<keyword evidence="3 9" id="KW-0645">Protease</keyword>
<proteinExistence type="evidence at transcript level"/>
<dbReference type="Gene3D" id="1.10.8.60">
    <property type="match status" value="1"/>
</dbReference>
<dbReference type="Gene3D" id="3.30.230.10">
    <property type="match status" value="1"/>
</dbReference>
<keyword evidence="2 9" id="KW-0963">Cytoplasm</keyword>
<feature type="active site" evidence="9 11">
    <location>
        <position position="674"/>
    </location>
</feature>
<accession>A0ABU4JW46</accession>
<dbReference type="PIRSF" id="PIRSF001174">
    <property type="entry name" value="Lon_proteas"/>
    <property type="match status" value="1"/>
</dbReference>
<feature type="domain" description="Lon N-terminal" evidence="14">
    <location>
        <begin position="10"/>
        <end position="202"/>
    </location>
</feature>
<keyword evidence="7 9" id="KW-0067">ATP-binding</keyword>
<feature type="binding site" evidence="9">
    <location>
        <begin position="353"/>
        <end position="360"/>
    </location>
    <ligand>
        <name>ATP</name>
        <dbReference type="ChEBI" id="CHEBI:30616"/>
    </ligand>
</feature>
<dbReference type="EC" id="3.4.21.53" evidence="9 10"/>
<keyword evidence="8 9" id="KW-0346">Stress response</keyword>
<dbReference type="Gene3D" id="1.20.5.5270">
    <property type="match status" value="1"/>
</dbReference>
<evidence type="ECO:0000256" key="12">
    <source>
        <dbReference type="RuleBase" id="RU000591"/>
    </source>
</evidence>
<dbReference type="PRINTS" id="PR00830">
    <property type="entry name" value="ENDOLAPTASE"/>
</dbReference>
<dbReference type="InterPro" id="IPR015947">
    <property type="entry name" value="PUA-like_sf"/>
</dbReference>
<comment type="similarity">
    <text evidence="9 10 11 12">Belongs to the peptidase S16 family.</text>
</comment>
<evidence type="ECO:0000259" key="13">
    <source>
        <dbReference type="PROSITE" id="PS51786"/>
    </source>
</evidence>
<dbReference type="PROSITE" id="PS51787">
    <property type="entry name" value="LON_N"/>
    <property type="match status" value="1"/>
</dbReference>
<dbReference type="InterPro" id="IPR003959">
    <property type="entry name" value="ATPase_AAA_core"/>
</dbReference>
<dbReference type="InterPro" id="IPR014721">
    <property type="entry name" value="Ribsml_uS5_D2-typ_fold_subgr"/>
</dbReference>
<dbReference type="InterPro" id="IPR003593">
    <property type="entry name" value="AAA+_ATPase"/>
</dbReference>
<evidence type="ECO:0000256" key="9">
    <source>
        <dbReference type="HAMAP-Rule" id="MF_01973"/>
    </source>
</evidence>
<dbReference type="SUPFAM" id="SSF88697">
    <property type="entry name" value="PUA domain-like"/>
    <property type="match status" value="1"/>
</dbReference>
<feature type="active site" evidence="9 11">
    <location>
        <position position="717"/>
    </location>
</feature>
<evidence type="ECO:0000313" key="16">
    <source>
        <dbReference type="Proteomes" id="UP001281656"/>
    </source>
</evidence>
<evidence type="ECO:0000259" key="14">
    <source>
        <dbReference type="PROSITE" id="PS51787"/>
    </source>
</evidence>
<evidence type="ECO:0000256" key="8">
    <source>
        <dbReference type="ARBA" id="ARBA00023016"/>
    </source>
</evidence>
<reference evidence="15 16" key="1">
    <citation type="submission" date="2023-04" db="EMBL/GenBank/DDBJ databases">
        <title>Clostridium tannerae sp. nov., isolated from the fecal material of an alpaca.</title>
        <authorList>
            <person name="Miller S."/>
            <person name="Hendry M."/>
            <person name="King J."/>
            <person name="Sankaranarayanan K."/>
            <person name="Lawson P.A."/>
        </authorList>
    </citation>
    <scope>NUCLEOTIDE SEQUENCE [LARGE SCALE GENOMIC DNA]</scope>
    <source>
        <strain evidence="15 16">A1-XYC3</strain>
    </source>
</reference>
<evidence type="ECO:0000256" key="7">
    <source>
        <dbReference type="ARBA" id="ARBA00022840"/>
    </source>
</evidence>
<protein>
    <recommendedName>
        <fullName evidence="9 10">Lon protease</fullName>
        <ecNumber evidence="9 10">3.4.21.53</ecNumber>
    </recommendedName>
    <alternativeName>
        <fullName evidence="9">ATP-dependent protease La</fullName>
    </alternativeName>
</protein>
<dbReference type="SMART" id="SM00464">
    <property type="entry name" value="LON"/>
    <property type="match status" value="1"/>
</dbReference>
<dbReference type="GO" id="GO:0004252">
    <property type="term" value="F:serine-type endopeptidase activity"/>
    <property type="evidence" value="ECO:0007669"/>
    <property type="project" value="UniProtKB-EC"/>
</dbReference>
<comment type="caution">
    <text evidence="15">The sequence shown here is derived from an EMBL/GenBank/DDBJ whole genome shotgun (WGS) entry which is preliminary data.</text>
</comment>
<dbReference type="Gene3D" id="1.20.58.1480">
    <property type="match status" value="1"/>
</dbReference>
<organism evidence="15 16">
    <name type="scientific">Clostridium tanneri</name>
    <dbReference type="NCBI Taxonomy" id="3037988"/>
    <lineage>
        <taxon>Bacteria</taxon>
        <taxon>Bacillati</taxon>
        <taxon>Bacillota</taxon>
        <taxon>Clostridia</taxon>
        <taxon>Eubacteriales</taxon>
        <taxon>Clostridiaceae</taxon>
        <taxon>Clostridium</taxon>
    </lineage>
</organism>
<dbReference type="Pfam" id="PF00004">
    <property type="entry name" value="AAA"/>
    <property type="match status" value="1"/>
</dbReference>
<evidence type="ECO:0000256" key="10">
    <source>
        <dbReference type="PIRNR" id="PIRNR001174"/>
    </source>
</evidence>
<gene>
    <name evidence="9 15" type="primary">lon</name>
    <name evidence="15" type="ORF">P8V03_14295</name>
</gene>
<dbReference type="SUPFAM" id="SSF54211">
    <property type="entry name" value="Ribosomal protein S5 domain 2-like"/>
    <property type="match status" value="1"/>
</dbReference>
<dbReference type="Pfam" id="PF22667">
    <property type="entry name" value="Lon_lid"/>
    <property type="match status" value="1"/>
</dbReference>
<dbReference type="Pfam" id="PF02190">
    <property type="entry name" value="LON_substr_bdg"/>
    <property type="match status" value="1"/>
</dbReference>
<dbReference type="Gene3D" id="3.40.50.300">
    <property type="entry name" value="P-loop containing nucleotide triphosphate hydrolases"/>
    <property type="match status" value="1"/>
</dbReference>